<protein>
    <submittedName>
        <fullName evidence="2">Uncharacterized protein</fullName>
    </submittedName>
</protein>
<feature type="compositionally biased region" description="Low complexity" evidence="1">
    <location>
        <begin position="46"/>
        <end position="67"/>
    </location>
</feature>
<accession>A0A5M9JCH6</accession>
<keyword evidence="3" id="KW-1185">Reference proteome</keyword>
<gene>
    <name evidence="2" type="ORF">EYC84_010349</name>
</gene>
<feature type="region of interest" description="Disordered" evidence="1">
    <location>
        <begin position="1"/>
        <end position="20"/>
    </location>
</feature>
<organism evidence="2 3">
    <name type="scientific">Monilinia fructicola</name>
    <name type="common">Brown rot fungus</name>
    <name type="synonym">Ciboria fructicola</name>
    <dbReference type="NCBI Taxonomy" id="38448"/>
    <lineage>
        <taxon>Eukaryota</taxon>
        <taxon>Fungi</taxon>
        <taxon>Dikarya</taxon>
        <taxon>Ascomycota</taxon>
        <taxon>Pezizomycotina</taxon>
        <taxon>Leotiomycetes</taxon>
        <taxon>Helotiales</taxon>
        <taxon>Sclerotiniaceae</taxon>
        <taxon>Monilinia</taxon>
    </lineage>
</organism>
<dbReference type="Proteomes" id="UP000322873">
    <property type="component" value="Unassembled WGS sequence"/>
</dbReference>
<evidence type="ECO:0000313" key="2">
    <source>
        <dbReference type="EMBL" id="KAA8567318.1"/>
    </source>
</evidence>
<comment type="caution">
    <text evidence="2">The sequence shown here is derived from an EMBL/GenBank/DDBJ whole genome shotgun (WGS) entry which is preliminary data.</text>
</comment>
<feature type="region of interest" description="Disordered" evidence="1">
    <location>
        <begin position="42"/>
        <end position="68"/>
    </location>
</feature>
<dbReference type="AlphaFoldDB" id="A0A5M9JCH6"/>
<dbReference type="EMBL" id="VICG01000011">
    <property type="protein sequence ID" value="KAA8567318.1"/>
    <property type="molecule type" value="Genomic_DNA"/>
</dbReference>
<dbReference type="VEuPathDB" id="FungiDB:MFRU_007g03470"/>
<proteinExistence type="predicted"/>
<name>A0A5M9JCH6_MONFR</name>
<reference evidence="2 3" key="1">
    <citation type="submission" date="2019-06" db="EMBL/GenBank/DDBJ databases">
        <title>Genome Sequence of the Brown Rot Fungal Pathogen Monilinia fructicola.</title>
        <authorList>
            <person name="De Miccolis Angelini R.M."/>
            <person name="Landi L."/>
            <person name="Abate D."/>
            <person name="Pollastro S."/>
            <person name="Romanazzi G."/>
            <person name="Faretra F."/>
        </authorList>
    </citation>
    <scope>NUCLEOTIDE SEQUENCE [LARGE SCALE GENOMIC DNA]</scope>
    <source>
        <strain evidence="2 3">Mfrc123</strain>
    </source>
</reference>
<sequence length="314" mass="35873">MQQEFLPAPISSGTSGNLQLCPGSARRPSMLTTHIEAEISPSICYSPPSESMEGLESSSTSTLSDDSSVVDHTFSPTLSSSALSSASDDLIDMENDFSFDYDMLSDDGTPLDSPADLENSISIMCTIKLSELYYFHMQVSRLDPDNFFDLTQDPERWAFMSYASHHSKYEDTPDRYIDHCLKLMRAKNGNCRDIIGVLLFASFIVDEYVEWNFWERLVPLAINMIDFEDEHGNPISYLGRIELQNGLPRGCWNHALQEFLEDKNYWRTTPMFKLSKRDGLKWIKPTAEEEEDMINSGSFERNWVIELPKNECSW</sequence>
<evidence type="ECO:0000313" key="3">
    <source>
        <dbReference type="Proteomes" id="UP000322873"/>
    </source>
</evidence>
<evidence type="ECO:0000256" key="1">
    <source>
        <dbReference type="SAM" id="MobiDB-lite"/>
    </source>
</evidence>